<dbReference type="InterPro" id="IPR036390">
    <property type="entry name" value="WH_DNA-bd_sf"/>
</dbReference>
<dbReference type="Gene3D" id="1.10.10.10">
    <property type="entry name" value="Winged helix-like DNA-binding domain superfamily/Winged helix DNA-binding domain"/>
    <property type="match status" value="1"/>
</dbReference>
<dbReference type="InterPro" id="IPR000524">
    <property type="entry name" value="Tscrpt_reg_HTH_GntR"/>
</dbReference>
<keyword evidence="2" id="KW-0238">DNA-binding</keyword>
<proteinExistence type="predicted"/>
<organism evidence="5 6">
    <name type="scientific">Lucifera butyrica</name>
    <dbReference type="NCBI Taxonomy" id="1351585"/>
    <lineage>
        <taxon>Bacteria</taxon>
        <taxon>Bacillati</taxon>
        <taxon>Bacillota</taxon>
        <taxon>Negativicutes</taxon>
        <taxon>Veillonellales</taxon>
        <taxon>Veillonellaceae</taxon>
        <taxon>Lucifera</taxon>
    </lineage>
</organism>
<evidence type="ECO:0000256" key="1">
    <source>
        <dbReference type="ARBA" id="ARBA00023015"/>
    </source>
</evidence>
<gene>
    <name evidence="5" type="ORF">LUCI_0583</name>
</gene>
<dbReference type="EMBL" id="UPPP01000055">
    <property type="protein sequence ID" value="VBB05374.1"/>
    <property type="molecule type" value="Genomic_DNA"/>
</dbReference>
<evidence type="ECO:0000256" key="2">
    <source>
        <dbReference type="ARBA" id="ARBA00023125"/>
    </source>
</evidence>
<dbReference type="Pfam" id="PF00392">
    <property type="entry name" value="GntR"/>
    <property type="match status" value="1"/>
</dbReference>
<dbReference type="AlphaFoldDB" id="A0A498R1P0"/>
<dbReference type="InterPro" id="IPR050679">
    <property type="entry name" value="Bact_HTH_transcr_reg"/>
</dbReference>
<sequence>MKKVDRNSPVPLYYQLKDIIAELIENEELHPNDPIPPERELCEYHNVSRMTVNKAIIHLVNEGLLYREQGRGTFVAQAKEKHQLSQLLGLTEEMRRRGLQVTTKLLYFGQRTATKRMQEDLQLPDKQQIFEIRRLRIVENEPYSLETAYIPVGLCPTLSAQKLENHSMYELLASEYNLEMDHAFQTIEPVIINDYESEILQVKKNSLALMFSRKTFLKDNTPVELTKALYRSDKYKYEVTLQR</sequence>
<feature type="domain" description="HTH gntR-type" evidence="4">
    <location>
        <begin position="10"/>
        <end position="78"/>
    </location>
</feature>
<dbReference type="SUPFAM" id="SSF46785">
    <property type="entry name" value="Winged helix' DNA-binding domain"/>
    <property type="match status" value="1"/>
</dbReference>
<evidence type="ECO:0000256" key="3">
    <source>
        <dbReference type="ARBA" id="ARBA00023163"/>
    </source>
</evidence>
<dbReference type="Pfam" id="PF07702">
    <property type="entry name" value="UTRA"/>
    <property type="match status" value="1"/>
</dbReference>
<dbReference type="SUPFAM" id="SSF64288">
    <property type="entry name" value="Chorismate lyase-like"/>
    <property type="match status" value="1"/>
</dbReference>
<dbReference type="OrthoDB" id="46236at2"/>
<dbReference type="InterPro" id="IPR028978">
    <property type="entry name" value="Chorismate_lyase_/UTRA_dom_sf"/>
</dbReference>
<keyword evidence="6" id="KW-1185">Reference proteome</keyword>
<dbReference type="CDD" id="cd07377">
    <property type="entry name" value="WHTH_GntR"/>
    <property type="match status" value="1"/>
</dbReference>
<dbReference type="Proteomes" id="UP000277811">
    <property type="component" value="Unassembled WGS sequence"/>
</dbReference>
<dbReference type="GO" id="GO:0003677">
    <property type="term" value="F:DNA binding"/>
    <property type="evidence" value="ECO:0007669"/>
    <property type="project" value="UniProtKB-KW"/>
</dbReference>
<dbReference type="Gene3D" id="3.40.1410.10">
    <property type="entry name" value="Chorismate lyase-like"/>
    <property type="match status" value="1"/>
</dbReference>
<dbReference type="FunFam" id="1.10.10.10:FF:000079">
    <property type="entry name" value="GntR family transcriptional regulator"/>
    <property type="match status" value="1"/>
</dbReference>
<evidence type="ECO:0000313" key="6">
    <source>
        <dbReference type="Proteomes" id="UP000277811"/>
    </source>
</evidence>
<evidence type="ECO:0000259" key="4">
    <source>
        <dbReference type="PROSITE" id="PS50949"/>
    </source>
</evidence>
<dbReference type="SMART" id="SM00866">
    <property type="entry name" value="UTRA"/>
    <property type="match status" value="1"/>
</dbReference>
<dbReference type="PANTHER" id="PTHR44846">
    <property type="entry name" value="MANNOSYL-D-GLYCERATE TRANSPORT/METABOLISM SYSTEM REPRESSOR MNGR-RELATED"/>
    <property type="match status" value="1"/>
</dbReference>
<dbReference type="InterPro" id="IPR036388">
    <property type="entry name" value="WH-like_DNA-bd_sf"/>
</dbReference>
<dbReference type="PROSITE" id="PS50949">
    <property type="entry name" value="HTH_GNTR"/>
    <property type="match status" value="1"/>
</dbReference>
<protein>
    <submittedName>
        <fullName evidence="5">Transcription regulator hth gntr</fullName>
    </submittedName>
</protein>
<evidence type="ECO:0000313" key="5">
    <source>
        <dbReference type="EMBL" id="VBB05374.1"/>
    </source>
</evidence>
<dbReference type="RefSeq" id="WP_122626369.1">
    <property type="nucleotide sequence ID" value="NZ_UPPP01000055.1"/>
</dbReference>
<dbReference type="PRINTS" id="PR00035">
    <property type="entry name" value="HTHGNTR"/>
</dbReference>
<reference evidence="5 6" key="1">
    <citation type="submission" date="2018-06" db="EMBL/GenBank/DDBJ databases">
        <authorList>
            <person name="Strepis N."/>
        </authorList>
    </citation>
    <scope>NUCLEOTIDE SEQUENCE [LARGE SCALE GENOMIC DNA]</scope>
    <source>
        <strain evidence="5">LUCI</strain>
    </source>
</reference>
<keyword evidence="3" id="KW-0804">Transcription</keyword>
<dbReference type="GO" id="GO:0045892">
    <property type="term" value="P:negative regulation of DNA-templated transcription"/>
    <property type="evidence" value="ECO:0007669"/>
    <property type="project" value="TreeGrafter"/>
</dbReference>
<dbReference type="InterPro" id="IPR011663">
    <property type="entry name" value="UTRA"/>
</dbReference>
<dbReference type="GO" id="GO:0003700">
    <property type="term" value="F:DNA-binding transcription factor activity"/>
    <property type="evidence" value="ECO:0007669"/>
    <property type="project" value="InterPro"/>
</dbReference>
<dbReference type="PANTHER" id="PTHR44846:SF1">
    <property type="entry name" value="MANNOSYL-D-GLYCERATE TRANSPORT_METABOLISM SYSTEM REPRESSOR MNGR-RELATED"/>
    <property type="match status" value="1"/>
</dbReference>
<keyword evidence="1" id="KW-0805">Transcription regulation</keyword>
<accession>A0A498R1P0</accession>
<dbReference type="SMART" id="SM00345">
    <property type="entry name" value="HTH_GNTR"/>
    <property type="match status" value="1"/>
</dbReference>
<name>A0A498R1P0_9FIRM</name>